<accession>A0AAF0RXI0</accession>
<sequence length="129" mass="14957">MSKIGTAIIAIIIVLVVGAGIFFGVTPAGRGVWNSWFHEVQEVDDRTNYDTIKKVEDTCRAMIATYEADRLMYEQYKDSDDEEEQDWAAQAKMRANRTASTYNNYILENEYVWKDNVPHDIYMELPYLT</sequence>
<keyword evidence="1" id="KW-0472">Membrane</keyword>
<evidence type="ECO:0000313" key="2">
    <source>
        <dbReference type="EMBL" id="WIC39702.1"/>
    </source>
</evidence>
<name>A0AAF0RXI0_9CAUD</name>
<protein>
    <submittedName>
        <fullName evidence="2">Uncharacterized protein</fullName>
    </submittedName>
</protein>
<proteinExistence type="predicted"/>
<reference evidence="2" key="1">
    <citation type="submission" date="2023-04" db="EMBL/GenBank/DDBJ databases">
        <title>Bacteriophage Phass-1 Discovered in the Human Gut Virome - the Founding Member of the Proposed New Family Phassviridae.</title>
        <authorList>
            <person name="Tikunov A.Y."/>
            <person name="Morozova V.V."/>
            <person name="Chechushkov A.V."/>
            <person name="Tikunova N.V."/>
        </authorList>
    </citation>
    <scope>NUCLEOTIDE SEQUENCE</scope>
</reference>
<evidence type="ECO:0000256" key="1">
    <source>
        <dbReference type="SAM" id="Phobius"/>
    </source>
</evidence>
<evidence type="ECO:0000313" key="3">
    <source>
        <dbReference type="Proteomes" id="UP001237988"/>
    </source>
</evidence>
<dbReference type="Proteomes" id="UP001237988">
    <property type="component" value="Segment"/>
</dbReference>
<keyword evidence="1" id="KW-0812">Transmembrane</keyword>
<dbReference type="EMBL" id="OQ749652">
    <property type="protein sequence ID" value="WIC39702.1"/>
    <property type="molecule type" value="Genomic_DNA"/>
</dbReference>
<organism evidence="2 3">
    <name type="scientific">Phage Phass-1</name>
    <dbReference type="NCBI Taxonomy" id="3043662"/>
    <lineage>
        <taxon>Viruses</taxon>
        <taxon>Duplodnaviria</taxon>
        <taxon>Heunggongvirae</taxon>
        <taxon>Uroviricota</taxon>
        <taxon>Caudoviricetes</taxon>
        <taxon>Caudoviricetes code 15 clade</taxon>
    </lineage>
</organism>
<feature type="transmembrane region" description="Helical" evidence="1">
    <location>
        <begin position="6"/>
        <end position="25"/>
    </location>
</feature>
<keyword evidence="1" id="KW-1133">Transmembrane helix</keyword>